<dbReference type="EMBL" id="RCMK01001096">
    <property type="protein sequence ID" value="KAG2902138.1"/>
    <property type="molecule type" value="Genomic_DNA"/>
</dbReference>
<proteinExistence type="predicted"/>
<sequence>MISYDKSDDKGYTLTYTGGRRGVVAKDGGRTWICVVVSRKVEKNREVLSEVIMAALEQEASGSDEVSMEVQKERRRTFTCSWGT</sequence>
<protein>
    <submittedName>
        <fullName evidence="1">Uncharacterized protein</fullName>
    </submittedName>
</protein>
<organism evidence="1 2">
    <name type="scientific">Phytophthora cactorum</name>
    <dbReference type="NCBI Taxonomy" id="29920"/>
    <lineage>
        <taxon>Eukaryota</taxon>
        <taxon>Sar</taxon>
        <taxon>Stramenopiles</taxon>
        <taxon>Oomycota</taxon>
        <taxon>Peronosporomycetes</taxon>
        <taxon>Peronosporales</taxon>
        <taxon>Peronosporaceae</taxon>
        <taxon>Phytophthora</taxon>
    </lineage>
</organism>
<accession>A0A8T1LLH8</accession>
<reference evidence="1" key="1">
    <citation type="submission" date="2018-10" db="EMBL/GenBank/DDBJ databases">
        <title>Effector identification in a new, highly contiguous assembly of the strawberry crown rot pathogen Phytophthora cactorum.</title>
        <authorList>
            <person name="Armitage A.D."/>
            <person name="Nellist C.F."/>
            <person name="Bates H."/>
            <person name="Vickerstaff R.J."/>
            <person name="Harrison R.J."/>
        </authorList>
    </citation>
    <scope>NUCLEOTIDE SEQUENCE</scope>
    <source>
        <strain evidence="1">4040</strain>
    </source>
</reference>
<dbReference type="AlphaFoldDB" id="A0A8T1LLH8"/>
<dbReference type="Proteomes" id="UP000736787">
    <property type="component" value="Unassembled WGS sequence"/>
</dbReference>
<comment type="caution">
    <text evidence="1">The sequence shown here is derived from an EMBL/GenBank/DDBJ whole genome shotgun (WGS) entry which is preliminary data.</text>
</comment>
<gene>
    <name evidence="1" type="ORF">PC117_g21546</name>
</gene>
<name>A0A8T1LLH8_9STRA</name>
<evidence type="ECO:0000313" key="1">
    <source>
        <dbReference type="EMBL" id="KAG2902138.1"/>
    </source>
</evidence>
<evidence type="ECO:0000313" key="2">
    <source>
        <dbReference type="Proteomes" id="UP000736787"/>
    </source>
</evidence>